<dbReference type="RefSeq" id="WP_002601985.1">
    <property type="nucleotide sequence ID" value="NZ_CABIXC010000012.1"/>
</dbReference>
<feature type="compositionally biased region" description="Polar residues" evidence="1">
    <location>
        <begin position="80"/>
        <end position="89"/>
    </location>
</feature>
<reference evidence="2 6" key="1">
    <citation type="submission" date="2015-09" db="EMBL/GenBank/DDBJ databases">
        <authorList>
            <consortium name="Pathogen Informatics"/>
        </authorList>
    </citation>
    <scope>NUCLEOTIDE SEQUENCE [LARGE SCALE GENOMIC DNA]</scope>
    <source>
        <strain evidence="2 6">2789STDY5608850</strain>
    </source>
</reference>
<protein>
    <submittedName>
        <fullName evidence="2">Uncharacterized protein</fullName>
    </submittedName>
</protein>
<evidence type="ECO:0000256" key="1">
    <source>
        <dbReference type="SAM" id="MobiDB-lite"/>
    </source>
</evidence>
<dbReference type="Proteomes" id="UP000095651">
    <property type="component" value="Unassembled WGS sequence"/>
</dbReference>
<proteinExistence type="predicted"/>
<dbReference type="EMBL" id="QSON01000004">
    <property type="protein sequence ID" value="RGJ05383.1"/>
    <property type="molecule type" value="Genomic_DNA"/>
</dbReference>
<accession>A0A174I6X4</accession>
<dbReference type="EMBL" id="CYZE01000012">
    <property type="protein sequence ID" value="CUO80960.1"/>
    <property type="molecule type" value="Genomic_DNA"/>
</dbReference>
<dbReference type="Proteomes" id="UP000261257">
    <property type="component" value="Unassembled WGS sequence"/>
</dbReference>
<dbReference type="OrthoDB" id="1647877at2"/>
<evidence type="ECO:0000313" key="7">
    <source>
        <dbReference type="Proteomes" id="UP000261023"/>
    </source>
</evidence>
<evidence type="ECO:0000313" key="2">
    <source>
        <dbReference type="EMBL" id="CUO80960.1"/>
    </source>
</evidence>
<evidence type="ECO:0000313" key="9">
    <source>
        <dbReference type="Proteomes" id="UP000263014"/>
    </source>
</evidence>
<dbReference type="Proteomes" id="UP000263014">
    <property type="component" value="Unassembled WGS sequence"/>
</dbReference>
<gene>
    <name evidence="3" type="ORF">DWX31_00550</name>
    <name evidence="5" type="ORF">DXC39_14395</name>
    <name evidence="4" type="ORF">DXD79_10880</name>
    <name evidence="2" type="ORF">ERS852407_04025</name>
</gene>
<dbReference type="EMBL" id="QTJW01000001">
    <property type="protein sequence ID" value="RGD72379.1"/>
    <property type="molecule type" value="Genomic_DNA"/>
</dbReference>
<dbReference type="AlphaFoldDB" id="A0A174I6X4"/>
<evidence type="ECO:0000313" key="3">
    <source>
        <dbReference type="EMBL" id="RGD72379.1"/>
    </source>
</evidence>
<dbReference type="EMBL" id="QSSQ01000012">
    <property type="protein sequence ID" value="RGM03827.1"/>
    <property type="molecule type" value="Genomic_DNA"/>
</dbReference>
<evidence type="ECO:0000313" key="6">
    <source>
        <dbReference type="Proteomes" id="UP000095651"/>
    </source>
</evidence>
<sequence length="89" mass="9285">MAAPDEKKIDDIVAMLDAFVSGGGGHMNIRTASDGTVSADTTTSKTVTTMNSLDCAAGNLACNVPTLFEGMDTDEEDPENSATDFSDNY</sequence>
<feature type="region of interest" description="Disordered" evidence="1">
    <location>
        <begin position="70"/>
        <end position="89"/>
    </location>
</feature>
<organism evidence="2 6">
    <name type="scientific">Hungatella hathewayi</name>
    <dbReference type="NCBI Taxonomy" id="154046"/>
    <lineage>
        <taxon>Bacteria</taxon>
        <taxon>Bacillati</taxon>
        <taxon>Bacillota</taxon>
        <taxon>Clostridia</taxon>
        <taxon>Lachnospirales</taxon>
        <taxon>Lachnospiraceae</taxon>
        <taxon>Hungatella</taxon>
    </lineage>
</organism>
<reference evidence="7 8" key="2">
    <citation type="submission" date="2018-08" db="EMBL/GenBank/DDBJ databases">
        <title>A genome reference for cultivated species of the human gut microbiota.</title>
        <authorList>
            <person name="Zou Y."/>
            <person name="Xue W."/>
            <person name="Luo G."/>
        </authorList>
    </citation>
    <scope>NUCLEOTIDE SEQUENCE [LARGE SCALE GENOMIC DNA]</scope>
    <source>
        <strain evidence="3 7">AF19-13AC</strain>
        <strain evidence="5 8">TF05-11AC</strain>
        <strain evidence="4 9">TM09-12</strain>
    </source>
</reference>
<evidence type="ECO:0000313" key="5">
    <source>
        <dbReference type="EMBL" id="RGM03827.1"/>
    </source>
</evidence>
<name>A0A174I6X4_9FIRM</name>
<evidence type="ECO:0000313" key="8">
    <source>
        <dbReference type="Proteomes" id="UP000261257"/>
    </source>
</evidence>
<dbReference type="Proteomes" id="UP000261023">
    <property type="component" value="Unassembled WGS sequence"/>
</dbReference>
<evidence type="ECO:0000313" key="4">
    <source>
        <dbReference type="EMBL" id="RGJ05383.1"/>
    </source>
</evidence>